<evidence type="ECO:0000256" key="1">
    <source>
        <dbReference type="SAM" id="MobiDB-lite"/>
    </source>
</evidence>
<feature type="region of interest" description="Disordered" evidence="1">
    <location>
        <begin position="1"/>
        <end position="46"/>
    </location>
</feature>
<dbReference type="EMBL" id="AVOT02150255">
    <property type="protein sequence ID" value="MBW0592769.1"/>
    <property type="molecule type" value="Genomic_DNA"/>
</dbReference>
<sequence>MKIPLRLTRWAKTQLRPPSKSSKNEDPGPLGFKSLPKTSPSTLGRSSSLWSWALSMGPGHVVEDWSHGPPGTPAYLGPWGLQHPHGPQTIGYQNHEQTPKGKK</sequence>
<evidence type="ECO:0000313" key="2">
    <source>
        <dbReference type="EMBL" id="MBW0592769.1"/>
    </source>
</evidence>
<protein>
    <submittedName>
        <fullName evidence="2">Uncharacterized protein</fullName>
    </submittedName>
</protein>
<gene>
    <name evidence="2" type="ORF">O181_132484</name>
</gene>
<dbReference type="AlphaFoldDB" id="A0A9Q3L4Y5"/>
<dbReference type="Proteomes" id="UP000765509">
    <property type="component" value="Unassembled WGS sequence"/>
</dbReference>
<feature type="compositionally biased region" description="Polar residues" evidence="1">
    <location>
        <begin position="36"/>
        <end position="46"/>
    </location>
</feature>
<name>A0A9Q3L4Y5_9BASI</name>
<proteinExistence type="predicted"/>
<feature type="region of interest" description="Disordered" evidence="1">
    <location>
        <begin position="63"/>
        <end position="103"/>
    </location>
</feature>
<evidence type="ECO:0000313" key="3">
    <source>
        <dbReference type="Proteomes" id="UP000765509"/>
    </source>
</evidence>
<reference evidence="2" key="1">
    <citation type="submission" date="2021-03" db="EMBL/GenBank/DDBJ databases">
        <title>Draft genome sequence of rust myrtle Austropuccinia psidii MF-1, a brazilian biotype.</title>
        <authorList>
            <person name="Quecine M.C."/>
            <person name="Pachon D.M.R."/>
            <person name="Bonatelli M.L."/>
            <person name="Correr F.H."/>
            <person name="Franceschini L.M."/>
            <person name="Leite T.F."/>
            <person name="Margarido G.R.A."/>
            <person name="Almeida C.A."/>
            <person name="Ferrarezi J.A."/>
            <person name="Labate C.A."/>
        </authorList>
    </citation>
    <scope>NUCLEOTIDE SEQUENCE</scope>
    <source>
        <strain evidence="2">MF-1</strain>
    </source>
</reference>
<accession>A0A9Q3L4Y5</accession>
<organism evidence="2 3">
    <name type="scientific">Austropuccinia psidii MF-1</name>
    <dbReference type="NCBI Taxonomy" id="1389203"/>
    <lineage>
        <taxon>Eukaryota</taxon>
        <taxon>Fungi</taxon>
        <taxon>Dikarya</taxon>
        <taxon>Basidiomycota</taxon>
        <taxon>Pucciniomycotina</taxon>
        <taxon>Pucciniomycetes</taxon>
        <taxon>Pucciniales</taxon>
        <taxon>Sphaerophragmiaceae</taxon>
        <taxon>Austropuccinia</taxon>
    </lineage>
</organism>
<keyword evidence="3" id="KW-1185">Reference proteome</keyword>
<comment type="caution">
    <text evidence="2">The sequence shown here is derived from an EMBL/GenBank/DDBJ whole genome shotgun (WGS) entry which is preliminary data.</text>
</comment>